<comment type="caution">
    <text evidence="1">The sequence shown here is derived from an EMBL/GenBank/DDBJ whole genome shotgun (WGS) entry which is preliminary data.</text>
</comment>
<evidence type="ECO:0000313" key="1">
    <source>
        <dbReference type="EMBL" id="MCI59623.1"/>
    </source>
</evidence>
<reference evidence="1 2" key="1">
    <citation type="journal article" date="2018" name="Front. Plant Sci.">
        <title>Red Clover (Trifolium pratense) and Zigzag Clover (T. medium) - A Picture of Genomic Similarities and Differences.</title>
        <authorList>
            <person name="Dluhosova J."/>
            <person name="Istvanek J."/>
            <person name="Nedelnik J."/>
            <person name="Repkova J."/>
        </authorList>
    </citation>
    <scope>NUCLEOTIDE SEQUENCE [LARGE SCALE GENOMIC DNA]</scope>
    <source>
        <strain evidence="2">cv. 10/8</strain>
        <tissue evidence="1">Leaf</tissue>
    </source>
</reference>
<feature type="non-terminal residue" evidence="1">
    <location>
        <position position="1"/>
    </location>
</feature>
<organism evidence="1 2">
    <name type="scientific">Trifolium medium</name>
    <dbReference type="NCBI Taxonomy" id="97028"/>
    <lineage>
        <taxon>Eukaryota</taxon>
        <taxon>Viridiplantae</taxon>
        <taxon>Streptophyta</taxon>
        <taxon>Embryophyta</taxon>
        <taxon>Tracheophyta</taxon>
        <taxon>Spermatophyta</taxon>
        <taxon>Magnoliopsida</taxon>
        <taxon>eudicotyledons</taxon>
        <taxon>Gunneridae</taxon>
        <taxon>Pentapetalae</taxon>
        <taxon>rosids</taxon>
        <taxon>fabids</taxon>
        <taxon>Fabales</taxon>
        <taxon>Fabaceae</taxon>
        <taxon>Papilionoideae</taxon>
        <taxon>50 kb inversion clade</taxon>
        <taxon>NPAAA clade</taxon>
        <taxon>Hologalegina</taxon>
        <taxon>IRL clade</taxon>
        <taxon>Trifolieae</taxon>
        <taxon>Trifolium</taxon>
    </lineage>
</organism>
<accession>A0A392TEP7</accession>
<dbReference type="Proteomes" id="UP000265520">
    <property type="component" value="Unassembled WGS sequence"/>
</dbReference>
<dbReference type="AlphaFoldDB" id="A0A392TEP7"/>
<dbReference type="EMBL" id="LXQA010567109">
    <property type="protein sequence ID" value="MCI59623.1"/>
    <property type="molecule type" value="Genomic_DNA"/>
</dbReference>
<sequence>VGGGGGFFLLTFSRIALSDRSGGVLSDGCSKVRDLFPGLGVVLFSQVSTLPGYSSAPL</sequence>
<proteinExistence type="predicted"/>
<evidence type="ECO:0000313" key="2">
    <source>
        <dbReference type="Proteomes" id="UP000265520"/>
    </source>
</evidence>
<protein>
    <submittedName>
        <fullName evidence="1">Uncharacterized protein</fullName>
    </submittedName>
</protein>
<name>A0A392TEP7_9FABA</name>
<keyword evidence="2" id="KW-1185">Reference proteome</keyword>